<evidence type="ECO:0000313" key="1">
    <source>
        <dbReference type="EMBL" id="TNN44849.1"/>
    </source>
</evidence>
<evidence type="ECO:0000313" key="2">
    <source>
        <dbReference type="Proteomes" id="UP000314294"/>
    </source>
</evidence>
<proteinExistence type="predicted"/>
<comment type="caution">
    <text evidence="1">The sequence shown here is derived from an EMBL/GenBank/DDBJ whole genome shotgun (WGS) entry which is preliminary data.</text>
</comment>
<dbReference type="Proteomes" id="UP000314294">
    <property type="component" value="Unassembled WGS sequence"/>
</dbReference>
<dbReference type="AlphaFoldDB" id="A0A4Z2FUL0"/>
<gene>
    <name evidence="1" type="ORF">EYF80_044938</name>
</gene>
<sequence>MWQEIQNFTSYGRRLEGVDDIVLSDAGQILLIKEGALEAVTWSGDSFPSSATILLRPATEPNRGTASPTRRYRCPLVLNTRITNSNLPQMMEEHSQ</sequence>
<accession>A0A4Z2FUL0</accession>
<keyword evidence="2" id="KW-1185">Reference proteome</keyword>
<protein>
    <submittedName>
        <fullName evidence="1">Uncharacterized protein</fullName>
    </submittedName>
</protein>
<dbReference type="EMBL" id="SRLO01000880">
    <property type="protein sequence ID" value="TNN44849.1"/>
    <property type="molecule type" value="Genomic_DNA"/>
</dbReference>
<organism evidence="1 2">
    <name type="scientific">Liparis tanakae</name>
    <name type="common">Tanaka's snailfish</name>
    <dbReference type="NCBI Taxonomy" id="230148"/>
    <lineage>
        <taxon>Eukaryota</taxon>
        <taxon>Metazoa</taxon>
        <taxon>Chordata</taxon>
        <taxon>Craniata</taxon>
        <taxon>Vertebrata</taxon>
        <taxon>Euteleostomi</taxon>
        <taxon>Actinopterygii</taxon>
        <taxon>Neopterygii</taxon>
        <taxon>Teleostei</taxon>
        <taxon>Neoteleostei</taxon>
        <taxon>Acanthomorphata</taxon>
        <taxon>Eupercaria</taxon>
        <taxon>Perciformes</taxon>
        <taxon>Cottioidei</taxon>
        <taxon>Cottales</taxon>
        <taxon>Liparidae</taxon>
        <taxon>Liparis</taxon>
    </lineage>
</organism>
<name>A0A4Z2FUL0_9TELE</name>
<reference evidence="1 2" key="1">
    <citation type="submission" date="2019-03" db="EMBL/GenBank/DDBJ databases">
        <title>First draft genome of Liparis tanakae, snailfish: a comprehensive survey of snailfish specific genes.</title>
        <authorList>
            <person name="Kim W."/>
            <person name="Song I."/>
            <person name="Jeong J.-H."/>
            <person name="Kim D."/>
            <person name="Kim S."/>
            <person name="Ryu S."/>
            <person name="Song J.Y."/>
            <person name="Lee S.K."/>
        </authorList>
    </citation>
    <scope>NUCLEOTIDE SEQUENCE [LARGE SCALE GENOMIC DNA]</scope>
    <source>
        <tissue evidence="1">Muscle</tissue>
    </source>
</reference>